<dbReference type="AlphaFoldDB" id="S8CDU8"/>
<keyword evidence="2" id="KW-1185">Reference proteome</keyword>
<gene>
    <name evidence="1" type="ORF">M569_12110</name>
</gene>
<dbReference type="PANTHER" id="PTHR33116:SF86">
    <property type="entry name" value="REVERSE TRANSCRIPTASE DOMAIN-CONTAINING PROTEIN"/>
    <property type="match status" value="1"/>
</dbReference>
<dbReference type="PANTHER" id="PTHR33116">
    <property type="entry name" value="REVERSE TRANSCRIPTASE ZINC-BINDING DOMAIN-CONTAINING PROTEIN-RELATED-RELATED"/>
    <property type="match status" value="1"/>
</dbReference>
<proteinExistence type="predicted"/>
<feature type="non-terminal residue" evidence="1">
    <location>
        <position position="1"/>
    </location>
</feature>
<comment type="caution">
    <text evidence="1">The sequence shown here is derived from an EMBL/GenBank/DDBJ whole genome shotgun (WGS) entry which is preliminary data.</text>
</comment>
<sequence length="145" mass="16656">IPAYTIACFPVPKTFNEELNRLIARFWWNNRGISKIHWLPWKKITSSKKAGGLGFRDLHLQNQALLTKQGLNIMARLSSLMRPNISLIQHSLRAGLGRSPSRTWRGIHASRQLITVGLRWRVGSGEKIQVWKDPWITRGPPFKPI</sequence>
<evidence type="ECO:0008006" key="3">
    <source>
        <dbReference type="Google" id="ProtNLM"/>
    </source>
</evidence>
<dbReference type="EMBL" id="AUSU01005979">
    <property type="protein sequence ID" value="EPS62681.1"/>
    <property type="molecule type" value="Genomic_DNA"/>
</dbReference>
<organism evidence="1 2">
    <name type="scientific">Genlisea aurea</name>
    <dbReference type="NCBI Taxonomy" id="192259"/>
    <lineage>
        <taxon>Eukaryota</taxon>
        <taxon>Viridiplantae</taxon>
        <taxon>Streptophyta</taxon>
        <taxon>Embryophyta</taxon>
        <taxon>Tracheophyta</taxon>
        <taxon>Spermatophyta</taxon>
        <taxon>Magnoliopsida</taxon>
        <taxon>eudicotyledons</taxon>
        <taxon>Gunneridae</taxon>
        <taxon>Pentapetalae</taxon>
        <taxon>asterids</taxon>
        <taxon>lamiids</taxon>
        <taxon>Lamiales</taxon>
        <taxon>Lentibulariaceae</taxon>
        <taxon>Genlisea</taxon>
    </lineage>
</organism>
<name>S8CDU8_9LAMI</name>
<dbReference type="Proteomes" id="UP000015453">
    <property type="component" value="Unassembled WGS sequence"/>
</dbReference>
<evidence type="ECO:0000313" key="1">
    <source>
        <dbReference type="EMBL" id="EPS62681.1"/>
    </source>
</evidence>
<evidence type="ECO:0000313" key="2">
    <source>
        <dbReference type="Proteomes" id="UP000015453"/>
    </source>
</evidence>
<dbReference type="OrthoDB" id="1938246at2759"/>
<accession>S8CDU8</accession>
<feature type="non-terminal residue" evidence="1">
    <location>
        <position position="145"/>
    </location>
</feature>
<protein>
    <recommendedName>
        <fullName evidence="3">Reverse transcriptase zinc-binding domain-containing protein</fullName>
    </recommendedName>
</protein>
<reference evidence="1 2" key="1">
    <citation type="journal article" date="2013" name="BMC Genomics">
        <title>The miniature genome of a carnivorous plant Genlisea aurea contains a low number of genes and short non-coding sequences.</title>
        <authorList>
            <person name="Leushkin E.V."/>
            <person name="Sutormin R.A."/>
            <person name="Nabieva E.R."/>
            <person name="Penin A.A."/>
            <person name="Kondrashov A.S."/>
            <person name="Logacheva M.D."/>
        </authorList>
    </citation>
    <scope>NUCLEOTIDE SEQUENCE [LARGE SCALE GENOMIC DNA]</scope>
</reference>